<comment type="caution">
    <text evidence="1">The sequence shown here is derived from an EMBL/GenBank/DDBJ whole genome shotgun (WGS) entry which is preliminary data.</text>
</comment>
<proteinExistence type="predicted"/>
<protein>
    <submittedName>
        <fullName evidence="1">Uncharacterized protein</fullName>
    </submittedName>
</protein>
<dbReference type="EMBL" id="JAULSW010000004">
    <property type="protein sequence ID" value="KAK3385393.1"/>
    <property type="molecule type" value="Genomic_DNA"/>
</dbReference>
<organism evidence="1 2">
    <name type="scientific">Podospora didyma</name>
    <dbReference type="NCBI Taxonomy" id="330526"/>
    <lineage>
        <taxon>Eukaryota</taxon>
        <taxon>Fungi</taxon>
        <taxon>Dikarya</taxon>
        <taxon>Ascomycota</taxon>
        <taxon>Pezizomycotina</taxon>
        <taxon>Sordariomycetes</taxon>
        <taxon>Sordariomycetidae</taxon>
        <taxon>Sordariales</taxon>
        <taxon>Podosporaceae</taxon>
        <taxon>Podospora</taxon>
    </lineage>
</organism>
<dbReference type="AlphaFoldDB" id="A0AAE0NPQ6"/>
<gene>
    <name evidence="1" type="ORF">B0H63DRAFT_182199</name>
</gene>
<evidence type="ECO:0000313" key="2">
    <source>
        <dbReference type="Proteomes" id="UP001285441"/>
    </source>
</evidence>
<dbReference type="Proteomes" id="UP001285441">
    <property type="component" value="Unassembled WGS sequence"/>
</dbReference>
<reference evidence="1" key="1">
    <citation type="journal article" date="2023" name="Mol. Phylogenet. Evol.">
        <title>Genome-scale phylogeny and comparative genomics of the fungal order Sordariales.</title>
        <authorList>
            <person name="Hensen N."/>
            <person name="Bonometti L."/>
            <person name="Westerberg I."/>
            <person name="Brannstrom I.O."/>
            <person name="Guillou S."/>
            <person name="Cros-Aarteil S."/>
            <person name="Calhoun S."/>
            <person name="Haridas S."/>
            <person name="Kuo A."/>
            <person name="Mondo S."/>
            <person name="Pangilinan J."/>
            <person name="Riley R."/>
            <person name="LaButti K."/>
            <person name="Andreopoulos B."/>
            <person name="Lipzen A."/>
            <person name="Chen C."/>
            <person name="Yan M."/>
            <person name="Daum C."/>
            <person name="Ng V."/>
            <person name="Clum A."/>
            <person name="Steindorff A."/>
            <person name="Ohm R.A."/>
            <person name="Martin F."/>
            <person name="Silar P."/>
            <person name="Natvig D.O."/>
            <person name="Lalanne C."/>
            <person name="Gautier V."/>
            <person name="Ament-Velasquez S.L."/>
            <person name="Kruys A."/>
            <person name="Hutchinson M.I."/>
            <person name="Powell A.J."/>
            <person name="Barry K."/>
            <person name="Miller A.N."/>
            <person name="Grigoriev I.V."/>
            <person name="Debuchy R."/>
            <person name="Gladieux P."/>
            <person name="Hiltunen Thoren M."/>
            <person name="Johannesson H."/>
        </authorList>
    </citation>
    <scope>NUCLEOTIDE SEQUENCE</scope>
    <source>
        <strain evidence="1">CBS 232.78</strain>
    </source>
</reference>
<sequence length="157" mass="17843">MKERSFQTQLSLPSVVTGDLFHPNTPALQEKTFLSAISSITLIINEPEPQKGKPAQPIPLILSPLHKTHPIVTDNSHTIHGTHNRQTQTHTPTLLKRRKRPKMCYRKIFIHHRCGHKITELTESCGDVECRVVFDVPVISNKYTCVIMSCGYYGQFN</sequence>
<evidence type="ECO:0000313" key="1">
    <source>
        <dbReference type="EMBL" id="KAK3385393.1"/>
    </source>
</evidence>
<accession>A0AAE0NPQ6</accession>
<name>A0AAE0NPQ6_9PEZI</name>
<keyword evidence="2" id="KW-1185">Reference proteome</keyword>
<reference evidence="1" key="2">
    <citation type="submission" date="2023-06" db="EMBL/GenBank/DDBJ databases">
        <authorList>
            <consortium name="Lawrence Berkeley National Laboratory"/>
            <person name="Haridas S."/>
            <person name="Hensen N."/>
            <person name="Bonometti L."/>
            <person name="Westerberg I."/>
            <person name="Brannstrom I.O."/>
            <person name="Guillou S."/>
            <person name="Cros-Aarteil S."/>
            <person name="Calhoun S."/>
            <person name="Kuo A."/>
            <person name="Mondo S."/>
            <person name="Pangilinan J."/>
            <person name="Riley R."/>
            <person name="LaButti K."/>
            <person name="Andreopoulos B."/>
            <person name="Lipzen A."/>
            <person name="Chen C."/>
            <person name="Yanf M."/>
            <person name="Daum C."/>
            <person name="Ng V."/>
            <person name="Clum A."/>
            <person name="Steindorff A."/>
            <person name="Ohm R."/>
            <person name="Martin F."/>
            <person name="Silar P."/>
            <person name="Natvig D."/>
            <person name="Lalanne C."/>
            <person name="Gautier V."/>
            <person name="Ament-velasquez S.L."/>
            <person name="Kruys A."/>
            <person name="Hutchinson M.I."/>
            <person name="Powell A.J."/>
            <person name="Barry K."/>
            <person name="Miller A.N."/>
            <person name="Grigoriev I.V."/>
            <person name="Debuchy R."/>
            <person name="Gladieux P."/>
            <person name="Thoren M.H."/>
            <person name="Johannesson H."/>
        </authorList>
    </citation>
    <scope>NUCLEOTIDE SEQUENCE</scope>
    <source>
        <strain evidence="1">CBS 232.78</strain>
    </source>
</reference>